<feature type="transmembrane region" description="Helical" evidence="7">
    <location>
        <begin position="152"/>
        <end position="178"/>
    </location>
</feature>
<dbReference type="EMBL" id="JAAMAY010000021">
    <property type="protein sequence ID" value="NTC29197.1"/>
    <property type="molecule type" value="Genomic_DNA"/>
</dbReference>
<dbReference type="Gene3D" id="1.10.3720.10">
    <property type="entry name" value="MetI-like"/>
    <property type="match status" value="1"/>
</dbReference>
<evidence type="ECO:0000313" key="11">
    <source>
        <dbReference type="Proteomes" id="UP000093451"/>
    </source>
</evidence>
<accession>A0A1B9TG98</accession>
<keyword evidence="6 7" id="KW-0472">Membrane</keyword>
<dbReference type="InterPro" id="IPR035906">
    <property type="entry name" value="MetI-like_sf"/>
</dbReference>
<comment type="similarity">
    <text evidence="7">Belongs to the binding-protein-dependent transport system permease family.</text>
</comment>
<dbReference type="Pfam" id="PF19300">
    <property type="entry name" value="BPD_transp_1_N"/>
    <property type="match status" value="1"/>
</dbReference>
<proteinExistence type="inferred from homology"/>
<evidence type="ECO:0000256" key="4">
    <source>
        <dbReference type="ARBA" id="ARBA00022692"/>
    </source>
</evidence>
<dbReference type="RefSeq" id="WP_013637573.1">
    <property type="nucleotide sequence ID" value="NC_015184.1"/>
</dbReference>
<dbReference type="InterPro" id="IPR045621">
    <property type="entry name" value="BPD_transp_1_N"/>
</dbReference>
<keyword evidence="5 7" id="KW-1133">Transmembrane helix</keyword>
<dbReference type="PANTHER" id="PTHR43163">
    <property type="entry name" value="DIPEPTIDE TRANSPORT SYSTEM PERMEASE PROTEIN DPPB-RELATED"/>
    <property type="match status" value="1"/>
</dbReference>
<evidence type="ECO:0000256" key="1">
    <source>
        <dbReference type="ARBA" id="ARBA00004651"/>
    </source>
</evidence>
<dbReference type="Proteomes" id="UP000093451">
    <property type="component" value="Unassembled WGS sequence"/>
</dbReference>
<comment type="caution">
    <text evidence="9">The sequence shown here is derived from an EMBL/GenBank/DDBJ whole genome shotgun (WGS) entry which is preliminary data.</text>
</comment>
<gene>
    <name evidence="10" type="ORF">A6U91_26670</name>
    <name evidence="9" type="ORF">G6M46_13605</name>
</gene>
<sequence>MFAVNFLMRRLMQGAIIIFLVSLLIFTLLRVVPGDPVRLMAGGMAPEALIEKIATDMGLRDPILVQFGRYMGGVVRGDLGQSFVRPANGASTGGATFNDSTRGERAKVFDLIFDALPMTLQLAAVTLVIALIFSAIIGIAGGLAIGRWPDKLAFYISSIFISLPNFWLGIVLALLFSVKLGWLPAIGYQGFAYTILPAIVLAVELSPVLIRTLVSSVSSQMMEPYVAVGRVRGLSRSRIISNHALRNASVPLLNLLGVQFSSLLGGVIIVEYIFDYPGLGLLTINAVLQRDFPLIQGIAIVTSAIFVLINIVVDLVATTIDPRLEY</sequence>
<evidence type="ECO:0000256" key="7">
    <source>
        <dbReference type="RuleBase" id="RU363032"/>
    </source>
</evidence>
<evidence type="ECO:0000256" key="6">
    <source>
        <dbReference type="ARBA" id="ARBA00023136"/>
    </source>
</evidence>
<dbReference type="GO" id="GO:0005886">
    <property type="term" value="C:plasma membrane"/>
    <property type="evidence" value="ECO:0007669"/>
    <property type="project" value="UniProtKB-SubCell"/>
</dbReference>
<dbReference type="CDD" id="cd06261">
    <property type="entry name" value="TM_PBP2"/>
    <property type="match status" value="1"/>
</dbReference>
<organism evidence="9 12">
    <name type="scientific">Agrobacterium tumefaciens</name>
    <dbReference type="NCBI Taxonomy" id="358"/>
    <lineage>
        <taxon>Bacteria</taxon>
        <taxon>Pseudomonadati</taxon>
        <taxon>Pseudomonadota</taxon>
        <taxon>Alphaproteobacteria</taxon>
        <taxon>Hyphomicrobiales</taxon>
        <taxon>Rhizobiaceae</taxon>
        <taxon>Rhizobium/Agrobacterium group</taxon>
        <taxon>Agrobacterium</taxon>
        <taxon>Agrobacterium tumefaciens complex</taxon>
    </lineage>
</organism>
<dbReference type="PROSITE" id="PS50928">
    <property type="entry name" value="ABC_TM1"/>
    <property type="match status" value="1"/>
</dbReference>
<reference evidence="9" key="2">
    <citation type="journal article" date="2020" name="Science">
        <title>Unexpected conservation and global transmission of agrobacterial virulence plasmids.</title>
        <authorList>
            <person name="Weisberg A.J."/>
            <person name="Davis E.W. 2nd"/>
            <person name="Tabima J."/>
            <person name="Belcher M.S."/>
            <person name="Miller M."/>
            <person name="Kuo C.H."/>
            <person name="Loper J.E."/>
            <person name="Grunwald N.J."/>
            <person name="Putnam M.L."/>
            <person name="Chang J.H."/>
        </authorList>
    </citation>
    <scope>NUCLEOTIDE SEQUENCE</scope>
    <source>
        <strain evidence="9">17-1853-1a</strain>
    </source>
</reference>
<dbReference type="PANTHER" id="PTHR43163:SF6">
    <property type="entry name" value="DIPEPTIDE TRANSPORT SYSTEM PERMEASE PROTEIN DPPB-RELATED"/>
    <property type="match status" value="1"/>
</dbReference>
<evidence type="ECO:0000256" key="2">
    <source>
        <dbReference type="ARBA" id="ARBA00022448"/>
    </source>
</evidence>
<evidence type="ECO:0000259" key="8">
    <source>
        <dbReference type="PROSITE" id="PS50928"/>
    </source>
</evidence>
<dbReference type="AlphaFoldDB" id="A0A1B9TG98"/>
<reference evidence="10 11" key="1">
    <citation type="journal article" date="2016" name="PeerJ">
        <title>Gall-ID: tools for genotyping gall-causing phytopathogenic bacteria.</title>
        <authorList>
            <person name="Davis E.W.II."/>
            <person name="Weisberg A.J."/>
            <person name="Tabima J.F."/>
            <person name="Grunwald N.J."/>
            <person name="Chang J.H."/>
        </authorList>
    </citation>
    <scope>NUCLEOTIDE SEQUENCE [LARGE SCALE GENOMIC DNA]</scope>
    <source>
        <strain evidence="10 11">N2/73</strain>
    </source>
</reference>
<comment type="subcellular location">
    <subcellularLocation>
        <location evidence="1 7">Cell membrane</location>
        <topology evidence="1 7">Multi-pass membrane protein</topology>
    </subcellularLocation>
</comment>
<protein>
    <submittedName>
        <fullName evidence="9 10">ABC transporter permease</fullName>
    </submittedName>
</protein>
<evidence type="ECO:0000313" key="12">
    <source>
        <dbReference type="Proteomes" id="UP000702952"/>
    </source>
</evidence>
<feature type="transmembrane region" description="Helical" evidence="7">
    <location>
        <begin position="190"/>
        <end position="214"/>
    </location>
</feature>
<evidence type="ECO:0000256" key="3">
    <source>
        <dbReference type="ARBA" id="ARBA00022475"/>
    </source>
</evidence>
<dbReference type="Proteomes" id="UP000702952">
    <property type="component" value="Unassembled WGS sequence"/>
</dbReference>
<keyword evidence="2 7" id="KW-0813">Transport</keyword>
<feature type="transmembrane region" description="Helical" evidence="7">
    <location>
        <begin position="294"/>
        <end position="317"/>
    </location>
</feature>
<dbReference type="SUPFAM" id="SSF161098">
    <property type="entry name" value="MetI-like"/>
    <property type="match status" value="1"/>
</dbReference>
<evidence type="ECO:0000313" key="10">
    <source>
        <dbReference type="EMBL" id="OCJ39088.1"/>
    </source>
</evidence>
<feature type="transmembrane region" description="Helical" evidence="7">
    <location>
        <begin position="252"/>
        <end position="274"/>
    </location>
</feature>
<dbReference type="GO" id="GO:0055085">
    <property type="term" value="P:transmembrane transport"/>
    <property type="evidence" value="ECO:0007669"/>
    <property type="project" value="InterPro"/>
</dbReference>
<dbReference type="InterPro" id="IPR000515">
    <property type="entry name" value="MetI-like"/>
</dbReference>
<feature type="domain" description="ABC transmembrane type-1" evidence="8">
    <location>
        <begin position="116"/>
        <end position="317"/>
    </location>
</feature>
<dbReference type="EMBL" id="LXKT01000007">
    <property type="protein sequence ID" value="OCJ39088.1"/>
    <property type="molecule type" value="Genomic_DNA"/>
</dbReference>
<feature type="transmembrane region" description="Helical" evidence="7">
    <location>
        <begin position="122"/>
        <end position="145"/>
    </location>
</feature>
<keyword evidence="3" id="KW-1003">Cell membrane</keyword>
<evidence type="ECO:0000256" key="5">
    <source>
        <dbReference type="ARBA" id="ARBA00022989"/>
    </source>
</evidence>
<keyword evidence="4 7" id="KW-0812">Transmembrane</keyword>
<dbReference type="GeneID" id="92774662"/>
<dbReference type="Pfam" id="PF00528">
    <property type="entry name" value="BPD_transp_1"/>
    <property type="match status" value="1"/>
</dbReference>
<name>A0A1B9TG98_AGRTU</name>
<evidence type="ECO:0000313" key="9">
    <source>
        <dbReference type="EMBL" id="NTC29197.1"/>
    </source>
</evidence>